<protein>
    <submittedName>
        <fullName evidence="2">Nucleoside-specific channel-forming protein, Tsx</fullName>
    </submittedName>
</protein>
<evidence type="ECO:0000313" key="3">
    <source>
        <dbReference type="Proteomes" id="UP000198512"/>
    </source>
</evidence>
<dbReference type="Proteomes" id="UP000198512">
    <property type="component" value="Unassembled WGS sequence"/>
</dbReference>
<sequence length="274" mass="30852">MSITRHTAVPSLGQGARWLGCATALAVSPQVLADAFEPVWSFRNVSLNYLDWSKGTEDRTASNAAKGDFFFLEVEGGVGFTWGEFYGFADWENPGNKKREDDGRDQRRSAAKITSHLYLGESPFSVYLHVYDFRDPGYDGREQDQVVGLGYRHTFDNGLWFKPFLGVAHVNSANYSGMNGYMAGWVAGYDFTVMEQKLSVTNWHELTFDRDDDYVSENYVNGSAGKMGNNGAVSLWWHPVSAITAGVQYRYSMNKLGTPDDYQNAMIYTLKYNF</sequence>
<comment type="similarity">
    <text evidence="1">Belongs to the nucleoside-specific channel-forming outer membrane porin (Tsx) (TC 1.B.10) family.</text>
</comment>
<dbReference type="InterPro" id="IPR036777">
    <property type="entry name" value="Channel_Tsx-like_sf"/>
</dbReference>
<keyword evidence="3" id="KW-1185">Reference proteome</keyword>
<dbReference type="RefSeq" id="WP_083251827.1">
    <property type="nucleotide sequence ID" value="NZ_FOFP01000015.1"/>
</dbReference>
<proteinExistence type="inferred from homology"/>
<reference evidence="2 3" key="1">
    <citation type="submission" date="2016-10" db="EMBL/GenBank/DDBJ databases">
        <authorList>
            <person name="Varghese N."/>
            <person name="Submissions S."/>
        </authorList>
    </citation>
    <scope>NUCLEOTIDE SEQUENCE [LARGE SCALE GENOMIC DNA]</scope>
    <source>
        <strain evidence="2 3">CIP 109853</strain>
    </source>
</reference>
<dbReference type="Pfam" id="PF03502">
    <property type="entry name" value="Channel_Tsx"/>
    <property type="match status" value="1"/>
</dbReference>
<name>A0ABY1BLI9_9PSED</name>
<organism evidence="2 3">
    <name type="scientific">Pseudomonas cuatrocienegasensis</name>
    <dbReference type="NCBI Taxonomy" id="543360"/>
    <lineage>
        <taxon>Bacteria</taxon>
        <taxon>Pseudomonadati</taxon>
        <taxon>Pseudomonadota</taxon>
        <taxon>Gammaproteobacteria</taxon>
        <taxon>Pseudomonadales</taxon>
        <taxon>Pseudomonadaceae</taxon>
        <taxon>Pseudomonas</taxon>
    </lineage>
</organism>
<dbReference type="InterPro" id="IPR018013">
    <property type="entry name" value="Channel_Tsx-like"/>
</dbReference>
<evidence type="ECO:0000256" key="1">
    <source>
        <dbReference type="ARBA" id="ARBA00008728"/>
    </source>
</evidence>
<dbReference type="NCBIfam" id="NF008574">
    <property type="entry name" value="PRK11528.1"/>
    <property type="match status" value="1"/>
</dbReference>
<evidence type="ECO:0000313" key="2">
    <source>
        <dbReference type="EMBL" id="SER12213.1"/>
    </source>
</evidence>
<dbReference type="SUPFAM" id="SSF111364">
    <property type="entry name" value="Tsx-like channel"/>
    <property type="match status" value="1"/>
</dbReference>
<gene>
    <name evidence="2" type="ORF">SAMN05216600_115111</name>
</gene>
<accession>A0ABY1BLI9</accession>
<comment type="caution">
    <text evidence="2">The sequence shown here is derived from an EMBL/GenBank/DDBJ whole genome shotgun (WGS) entry which is preliminary data.</text>
</comment>
<dbReference type="EMBL" id="FOFP01000015">
    <property type="protein sequence ID" value="SER12213.1"/>
    <property type="molecule type" value="Genomic_DNA"/>
</dbReference>